<accession>A0A8H9LAA6</accession>
<dbReference type="RefSeq" id="WP_189062796.1">
    <property type="nucleotide sequence ID" value="NZ_BMQG01000021.1"/>
</dbReference>
<evidence type="ECO:0000313" key="2">
    <source>
        <dbReference type="EMBL" id="GGM57165.1"/>
    </source>
</evidence>
<reference evidence="3" key="1">
    <citation type="journal article" date="2019" name="Int. J. Syst. Evol. Microbiol.">
        <title>The Global Catalogue of Microorganisms (GCM) 10K type strain sequencing project: providing services to taxonomists for standard genome sequencing and annotation.</title>
        <authorList>
            <consortium name="The Broad Institute Genomics Platform"/>
            <consortium name="The Broad Institute Genome Sequencing Center for Infectious Disease"/>
            <person name="Wu L."/>
            <person name="Ma J."/>
        </authorList>
    </citation>
    <scope>NUCLEOTIDE SEQUENCE [LARGE SCALE GENOMIC DNA]</scope>
    <source>
        <strain evidence="3">JCM 31047</strain>
    </source>
</reference>
<feature type="region of interest" description="Disordered" evidence="1">
    <location>
        <begin position="363"/>
        <end position="383"/>
    </location>
</feature>
<dbReference type="InterPro" id="IPR018777">
    <property type="entry name" value="Replication_initiator_prot_A"/>
</dbReference>
<evidence type="ECO:0000313" key="3">
    <source>
        <dbReference type="Proteomes" id="UP000600547"/>
    </source>
</evidence>
<proteinExistence type="predicted"/>
<evidence type="ECO:0008006" key="4">
    <source>
        <dbReference type="Google" id="ProtNLM"/>
    </source>
</evidence>
<sequence>MAPQRKRKTATDSTLQLQRLTEANVARLGLISIQERIPSDFTRWEVDFEIDGRLGQLSCFSPAEYGGVPHGLDGDVANALIDIFIETGSPESGVVTTTASQVLLRAGLHNNGHYHHVLTESLRRLKQATYTMSHAWRDHEHQRWTSGTFSYVLAYEITSGERDTVTSGAVLSVTLARQIVQSIRARYVKPLDYGFLTSLERPLTRALYRLLDAKRYDPQDLSRSFASYTVNLLEWAAECKIVDRRTDKVRRTLEGAHQELQERGYLQDVLVEGRGRKQTLTYVFGAPTPDLTLDPELVAELVTHRVARPVARKLVETYGETRVRTRLARFKALLASGYRVRSPSALLVDIIRDDDEKYVDPTGAERAAGTVTTSRPPSAAVDPDLEDQERDAAFQALSLEEQADRAMPTLQLLLKNRLDTMQYARIRSAMAEGRADAGLIVKAVTKAVFEGRTDEALEQLTLL</sequence>
<protein>
    <recommendedName>
        <fullName evidence="4">Plasmid replication initiator protein</fullName>
    </recommendedName>
</protein>
<organism evidence="2 3">
    <name type="scientific">Deinococcus arenae</name>
    <dbReference type="NCBI Taxonomy" id="1452751"/>
    <lineage>
        <taxon>Bacteria</taxon>
        <taxon>Thermotogati</taxon>
        <taxon>Deinococcota</taxon>
        <taxon>Deinococci</taxon>
        <taxon>Deinococcales</taxon>
        <taxon>Deinococcaceae</taxon>
        <taxon>Deinococcus</taxon>
    </lineage>
</organism>
<dbReference type="Proteomes" id="UP000600547">
    <property type="component" value="Unassembled WGS sequence"/>
</dbReference>
<keyword evidence="3" id="KW-1185">Reference proteome</keyword>
<evidence type="ECO:0000256" key="1">
    <source>
        <dbReference type="SAM" id="MobiDB-lite"/>
    </source>
</evidence>
<name>A0A8H9LAA6_9DEIO</name>
<dbReference type="Pfam" id="PF10134">
    <property type="entry name" value="RPA"/>
    <property type="match status" value="1"/>
</dbReference>
<dbReference type="AlphaFoldDB" id="A0A8H9LAA6"/>
<dbReference type="EMBL" id="BMQG01000021">
    <property type="protein sequence ID" value="GGM57165.1"/>
    <property type="molecule type" value="Genomic_DNA"/>
</dbReference>
<gene>
    <name evidence="2" type="ORF">GCM10008956_36060</name>
</gene>
<comment type="caution">
    <text evidence="2">The sequence shown here is derived from an EMBL/GenBank/DDBJ whole genome shotgun (WGS) entry which is preliminary data.</text>
</comment>